<dbReference type="Proteomes" id="UP000268321">
    <property type="component" value="Unassembled WGS sequence"/>
</dbReference>
<protein>
    <submittedName>
        <fullName evidence="2">Uncharacterized protein</fullName>
    </submittedName>
</protein>
<feature type="region of interest" description="Disordered" evidence="1">
    <location>
        <begin position="441"/>
        <end position="493"/>
    </location>
</feature>
<feature type="compositionally biased region" description="Polar residues" evidence="1">
    <location>
        <begin position="386"/>
        <end position="396"/>
    </location>
</feature>
<name>A0A4P9ZDT2_9ASCO</name>
<keyword evidence="3" id="KW-1185">Reference proteome</keyword>
<feature type="compositionally biased region" description="Basic and acidic residues" evidence="1">
    <location>
        <begin position="353"/>
        <end position="370"/>
    </location>
</feature>
<evidence type="ECO:0000313" key="3">
    <source>
        <dbReference type="Proteomes" id="UP000268321"/>
    </source>
</evidence>
<reference evidence="3" key="1">
    <citation type="journal article" date="2018" name="Nat. Microbiol.">
        <title>Leveraging single-cell genomics to expand the fungal tree of life.</title>
        <authorList>
            <person name="Ahrendt S.R."/>
            <person name="Quandt C.A."/>
            <person name="Ciobanu D."/>
            <person name="Clum A."/>
            <person name="Salamov A."/>
            <person name="Andreopoulos B."/>
            <person name="Cheng J.F."/>
            <person name="Woyke T."/>
            <person name="Pelin A."/>
            <person name="Henrissat B."/>
            <person name="Reynolds N.K."/>
            <person name="Benny G.L."/>
            <person name="Smith M.E."/>
            <person name="James T.Y."/>
            <person name="Grigoriev I.V."/>
        </authorList>
    </citation>
    <scope>NUCLEOTIDE SEQUENCE [LARGE SCALE GENOMIC DNA]</scope>
    <source>
        <strain evidence="3">Baker2002</strain>
    </source>
</reference>
<accession>A0A4P9ZDT2</accession>
<organism evidence="2 3">
    <name type="scientific">Metschnikowia bicuspidata</name>
    <dbReference type="NCBI Taxonomy" id="27322"/>
    <lineage>
        <taxon>Eukaryota</taxon>
        <taxon>Fungi</taxon>
        <taxon>Dikarya</taxon>
        <taxon>Ascomycota</taxon>
        <taxon>Saccharomycotina</taxon>
        <taxon>Pichiomycetes</taxon>
        <taxon>Metschnikowiaceae</taxon>
        <taxon>Metschnikowia</taxon>
    </lineage>
</organism>
<evidence type="ECO:0000313" key="2">
    <source>
        <dbReference type="EMBL" id="RKP31114.1"/>
    </source>
</evidence>
<dbReference type="OrthoDB" id="303107at2759"/>
<dbReference type="EMBL" id="ML004446">
    <property type="protein sequence ID" value="RKP31114.1"/>
    <property type="molecule type" value="Genomic_DNA"/>
</dbReference>
<sequence>MASSKSATPVAADHPAMQLRIGTPDEKAAMARAAPLTLPNDDLVRSLQQQYPKDKRWTLFRNDYRYIYVVNWMYQCRGYIKSGSEHFDVDLFEIELFNLVNPPPLDDLSLVLHRARLALISRVHGRKVESLAHFELLYRHHFGMDTPLGAIEEDAEDALGEQPPGAICFDDLYVDEKIDILYTLIMKVTQYADFREYVERHVHLDFARPHVLFSGRDAKAGVLGDFLLVFDGTAMYKRTVVYPVMEIPAKRRQSPQDPEHAFGAAAFDAECVKYDLIYKDIYALDEFIEELKVHRNHKKNRLILEVIKKPAAISNVFDYETRKRRVILSRKKENDLALLLATRKKSSRLEAKQLRRNEEEQDRRLSELEALRNSSTRRSRRNMNSLQNKLTTGSSARITREERWKLRKGPMSDFSLCDASLLVVSAPGTLTPEVLDPVLEDGPVNAGAAETEPCAKTDSEAEKKNLDGATTGQEPGLDTKVGTENGDTNDSVA</sequence>
<dbReference type="AlphaFoldDB" id="A0A4P9ZDT2"/>
<gene>
    <name evidence="2" type="ORF">METBISCDRAFT_30411</name>
</gene>
<feature type="compositionally biased region" description="Basic and acidic residues" evidence="1">
    <location>
        <begin position="453"/>
        <end position="466"/>
    </location>
</feature>
<proteinExistence type="predicted"/>
<evidence type="ECO:0000256" key="1">
    <source>
        <dbReference type="SAM" id="MobiDB-lite"/>
    </source>
</evidence>
<feature type="region of interest" description="Disordered" evidence="1">
    <location>
        <begin position="353"/>
        <end position="396"/>
    </location>
</feature>